<evidence type="ECO:0000313" key="1">
    <source>
        <dbReference type="EMBL" id="CAG8853443.1"/>
    </source>
</evidence>
<proteinExistence type="predicted"/>
<feature type="non-terminal residue" evidence="1">
    <location>
        <position position="1"/>
    </location>
</feature>
<sequence length="65" mass="7639">RNNLLAEDNINQLLNLNNIIKEILEIELYNFINEIISDLCLEKNQKTNKIDKLVEKQNSLSNKIK</sequence>
<feature type="non-terminal residue" evidence="1">
    <location>
        <position position="65"/>
    </location>
</feature>
<protein>
    <submittedName>
        <fullName evidence="1">14072_t:CDS:1</fullName>
    </submittedName>
</protein>
<organism evidence="1 2">
    <name type="scientific">Gigaspora margarita</name>
    <dbReference type="NCBI Taxonomy" id="4874"/>
    <lineage>
        <taxon>Eukaryota</taxon>
        <taxon>Fungi</taxon>
        <taxon>Fungi incertae sedis</taxon>
        <taxon>Mucoromycota</taxon>
        <taxon>Glomeromycotina</taxon>
        <taxon>Glomeromycetes</taxon>
        <taxon>Diversisporales</taxon>
        <taxon>Gigasporaceae</taxon>
        <taxon>Gigaspora</taxon>
    </lineage>
</organism>
<dbReference type="EMBL" id="CAJVQB010124231">
    <property type="protein sequence ID" value="CAG8853443.1"/>
    <property type="molecule type" value="Genomic_DNA"/>
</dbReference>
<dbReference type="Proteomes" id="UP000789901">
    <property type="component" value="Unassembled WGS sequence"/>
</dbReference>
<evidence type="ECO:0000313" key="2">
    <source>
        <dbReference type="Proteomes" id="UP000789901"/>
    </source>
</evidence>
<accession>A0ABN7XDS6</accession>
<name>A0ABN7XDS6_GIGMA</name>
<comment type="caution">
    <text evidence="1">The sequence shown here is derived from an EMBL/GenBank/DDBJ whole genome shotgun (WGS) entry which is preliminary data.</text>
</comment>
<gene>
    <name evidence="1" type="ORF">GMARGA_LOCUS42264</name>
</gene>
<keyword evidence="2" id="KW-1185">Reference proteome</keyword>
<reference evidence="1 2" key="1">
    <citation type="submission" date="2021-06" db="EMBL/GenBank/DDBJ databases">
        <authorList>
            <person name="Kallberg Y."/>
            <person name="Tangrot J."/>
            <person name="Rosling A."/>
        </authorList>
    </citation>
    <scope>NUCLEOTIDE SEQUENCE [LARGE SCALE GENOMIC DNA]</scope>
    <source>
        <strain evidence="1 2">120-4 pot B 10/14</strain>
    </source>
</reference>